<comment type="catalytic activity">
    <reaction evidence="5">
        <text>alpha-D-ribose 1-phosphate = D-ribose 5-phosphate</text>
        <dbReference type="Rhea" id="RHEA:18793"/>
        <dbReference type="ChEBI" id="CHEBI:57720"/>
        <dbReference type="ChEBI" id="CHEBI:78346"/>
        <dbReference type="EC" id="5.4.2.7"/>
    </reaction>
</comment>
<dbReference type="GO" id="GO:0030145">
    <property type="term" value="F:manganese ion binding"/>
    <property type="evidence" value="ECO:0007669"/>
    <property type="project" value="UniProtKB-UniRule"/>
</dbReference>
<evidence type="ECO:0000256" key="3">
    <source>
        <dbReference type="ARBA" id="ARBA00023211"/>
    </source>
</evidence>
<comment type="function">
    <text evidence="5">Isomerase that catalyzes the conversion of deoxy-ribose 1-phosphate (dRib-1-P) and ribose 1-phosphate (Rib-1-P) to deoxy-ribose 5-phosphate (dRib-5-P) and ribose 5-phosphate (Rib-5-P), respectively.</text>
</comment>
<dbReference type="GO" id="GO:0005829">
    <property type="term" value="C:cytosol"/>
    <property type="evidence" value="ECO:0007669"/>
    <property type="project" value="TreeGrafter"/>
</dbReference>
<dbReference type="SUPFAM" id="SSF53649">
    <property type="entry name" value="Alkaline phosphatase-like"/>
    <property type="match status" value="1"/>
</dbReference>
<comment type="cofactor">
    <cofactor evidence="5">
        <name>Mn(2+)</name>
        <dbReference type="ChEBI" id="CHEBI:29035"/>
    </cofactor>
    <text evidence="5">Binds 2 manganese ions.</text>
</comment>
<comment type="similarity">
    <text evidence="1 5">Belongs to the phosphopentomutase family.</text>
</comment>
<dbReference type="PANTHER" id="PTHR21110:SF0">
    <property type="entry name" value="PHOSPHOPENTOMUTASE"/>
    <property type="match status" value="1"/>
</dbReference>
<feature type="binding site" evidence="5">
    <location>
        <position position="288"/>
    </location>
    <ligand>
        <name>Mn(2+)</name>
        <dbReference type="ChEBI" id="CHEBI:29035"/>
        <label>2</label>
    </ligand>
</feature>
<keyword evidence="5" id="KW-0963">Cytoplasm</keyword>
<proteinExistence type="inferred from homology"/>
<dbReference type="AlphaFoldDB" id="A0A4P6LTV8"/>
<dbReference type="PANTHER" id="PTHR21110">
    <property type="entry name" value="PHOSPHOPENTOMUTASE"/>
    <property type="match status" value="1"/>
</dbReference>
<evidence type="ECO:0000256" key="6">
    <source>
        <dbReference type="NCBIfam" id="TIGR01696"/>
    </source>
</evidence>
<dbReference type="PIRSF" id="PIRSF001491">
    <property type="entry name" value="Ppentomutase"/>
    <property type="match status" value="1"/>
</dbReference>
<dbReference type="GO" id="GO:0000287">
    <property type="term" value="F:magnesium ion binding"/>
    <property type="evidence" value="ECO:0007669"/>
    <property type="project" value="UniProtKB-UniRule"/>
</dbReference>
<feature type="binding site" evidence="5">
    <location>
        <position position="325"/>
    </location>
    <ligand>
        <name>Mn(2+)</name>
        <dbReference type="ChEBI" id="CHEBI:29035"/>
        <label>1</label>
    </ligand>
</feature>
<sequence>MGKRVCLIVLDSFGVGALPDAAAYGDTGANTLKSIGSRIKGFSLPNLNRLGLDRILPGYGTKYTGPVTGHYGKAREKAAGKDTTVGHWEIAGYVKENPFPVFPEGFPRDVIEEFEKAAGRKVIGNIAASGTEIIGKLGEEQTKTGSLIVYTSADSVFQIAANEEVVPVKELYQICEKARKLLTGKYGVARVIARPFTSSGDGFVRTRNRHDFSMTPPEDTMLNRIEAQGYETAAVGKIYDIFAGSGITRHVSTGSNREGVEQTLKMLSEVEEGLIFTNLVDFDMLYGHRRDVEGYAVALQEFDARVPEILKAMGEDDLLIITADHGCDPGYKGTDHTREYIPIMMYSNSMNHEVNMGEKDSFACISGIVENWLQIERKRGEQ</sequence>
<keyword evidence="2 5" id="KW-0479">Metal-binding</keyword>
<organism evidence="8 9">
    <name type="scientific">Blautia producta</name>
    <dbReference type="NCBI Taxonomy" id="33035"/>
    <lineage>
        <taxon>Bacteria</taxon>
        <taxon>Bacillati</taxon>
        <taxon>Bacillota</taxon>
        <taxon>Clostridia</taxon>
        <taxon>Lachnospirales</taxon>
        <taxon>Lachnospiraceae</taxon>
        <taxon>Blautia</taxon>
    </lineage>
</organism>
<dbReference type="GO" id="GO:0006015">
    <property type="term" value="P:5-phosphoribose 1-diphosphate biosynthetic process"/>
    <property type="evidence" value="ECO:0007669"/>
    <property type="project" value="UniProtKB-UniPathway"/>
</dbReference>
<feature type="binding site" evidence="5">
    <location>
        <position position="324"/>
    </location>
    <ligand>
        <name>Mn(2+)</name>
        <dbReference type="ChEBI" id="CHEBI:29035"/>
        <label>1</label>
    </ligand>
</feature>
<dbReference type="Gene3D" id="3.40.720.10">
    <property type="entry name" value="Alkaline Phosphatase, subunit A"/>
    <property type="match status" value="1"/>
</dbReference>
<comment type="subcellular location">
    <subcellularLocation>
        <location evidence="5">Cytoplasm</location>
    </subcellularLocation>
</comment>
<evidence type="ECO:0000259" key="7">
    <source>
        <dbReference type="Pfam" id="PF01676"/>
    </source>
</evidence>
<accession>A0A4P6LTV8</accession>
<feature type="binding site" evidence="5">
    <location>
        <position position="336"/>
    </location>
    <ligand>
        <name>Mn(2+)</name>
        <dbReference type="ChEBI" id="CHEBI:29035"/>
        <label>2</label>
    </ligand>
</feature>
<gene>
    <name evidence="8" type="primary">deoB_1</name>
    <name evidence="5" type="synonym">deoB</name>
    <name evidence="8" type="ORF">PMF13cell1_00980</name>
</gene>
<dbReference type="Gene3D" id="3.30.70.1250">
    <property type="entry name" value="Phosphopentomutase"/>
    <property type="match status" value="1"/>
</dbReference>
<dbReference type="GO" id="GO:0008973">
    <property type="term" value="F:phosphopentomutase activity"/>
    <property type="evidence" value="ECO:0007669"/>
    <property type="project" value="UniProtKB-UniRule"/>
</dbReference>
<dbReference type="EC" id="5.4.2.7" evidence="5 6"/>
<name>A0A4P6LTV8_9FIRM</name>
<dbReference type="GO" id="GO:0009117">
    <property type="term" value="P:nucleotide metabolic process"/>
    <property type="evidence" value="ECO:0007669"/>
    <property type="project" value="UniProtKB-UniRule"/>
</dbReference>
<dbReference type="InterPro" id="IPR006124">
    <property type="entry name" value="Metalloenzyme"/>
</dbReference>
<keyword evidence="3 5" id="KW-0464">Manganese</keyword>
<evidence type="ECO:0000313" key="8">
    <source>
        <dbReference type="EMBL" id="QBE95459.1"/>
    </source>
</evidence>
<dbReference type="GO" id="GO:0006018">
    <property type="term" value="P:2-deoxyribose 1-phosphate catabolic process"/>
    <property type="evidence" value="ECO:0007669"/>
    <property type="project" value="UniProtKB-UniRule"/>
</dbReference>
<comment type="pathway">
    <text evidence="5">Carbohydrate degradation; 2-deoxy-D-ribose 1-phosphate degradation; D-glyceraldehyde 3-phosphate and acetaldehyde from 2-deoxy-alpha-D-ribose 1-phosphate: step 1/2.</text>
</comment>
<protein>
    <recommendedName>
        <fullName evidence="5 6">Phosphopentomutase</fullName>
        <ecNumber evidence="5 6">5.4.2.7</ecNumber>
    </recommendedName>
    <alternativeName>
        <fullName evidence="5">Phosphodeoxyribomutase</fullName>
    </alternativeName>
</protein>
<reference evidence="8 9" key="1">
    <citation type="submission" date="2019-01" db="EMBL/GenBank/DDBJ databases">
        <title>PMF-metabolizing Aryl O-demethylase.</title>
        <authorList>
            <person name="Kim M."/>
        </authorList>
    </citation>
    <scope>NUCLEOTIDE SEQUENCE [LARGE SCALE GENOMIC DNA]</scope>
    <source>
        <strain evidence="8 9">PMF1</strain>
    </source>
</reference>
<dbReference type="InterPro" id="IPR010045">
    <property type="entry name" value="DeoB"/>
</dbReference>
<dbReference type="CDD" id="cd16009">
    <property type="entry name" value="PPM"/>
    <property type="match status" value="1"/>
</dbReference>
<feature type="binding site" evidence="5">
    <location>
        <position position="283"/>
    </location>
    <ligand>
        <name>Mn(2+)</name>
        <dbReference type="ChEBI" id="CHEBI:29035"/>
        <label>2</label>
    </ligand>
</feature>
<dbReference type="Proteomes" id="UP000289794">
    <property type="component" value="Chromosome"/>
</dbReference>
<evidence type="ECO:0000256" key="2">
    <source>
        <dbReference type="ARBA" id="ARBA00022723"/>
    </source>
</evidence>
<dbReference type="GO" id="GO:0043094">
    <property type="term" value="P:metabolic compound salvage"/>
    <property type="evidence" value="ECO:0007669"/>
    <property type="project" value="UniProtKB-UniRule"/>
</dbReference>
<comment type="catalytic activity">
    <reaction evidence="5">
        <text>2-deoxy-alpha-D-ribose 1-phosphate = 2-deoxy-D-ribose 5-phosphate</text>
        <dbReference type="Rhea" id="RHEA:27658"/>
        <dbReference type="ChEBI" id="CHEBI:57259"/>
        <dbReference type="ChEBI" id="CHEBI:62877"/>
        <dbReference type="EC" id="5.4.2.7"/>
    </reaction>
</comment>
<dbReference type="EMBL" id="CP035945">
    <property type="protein sequence ID" value="QBE95459.1"/>
    <property type="molecule type" value="Genomic_DNA"/>
</dbReference>
<evidence type="ECO:0000313" key="9">
    <source>
        <dbReference type="Proteomes" id="UP000289794"/>
    </source>
</evidence>
<dbReference type="NCBIfam" id="NF003766">
    <property type="entry name" value="PRK05362.1"/>
    <property type="match status" value="1"/>
</dbReference>
<dbReference type="InterPro" id="IPR024052">
    <property type="entry name" value="Phosphopentomutase_DeoB_cap_sf"/>
</dbReference>
<dbReference type="RefSeq" id="WP_130180004.1">
    <property type="nucleotide sequence ID" value="NZ_CP035945.1"/>
</dbReference>
<evidence type="ECO:0000256" key="4">
    <source>
        <dbReference type="ARBA" id="ARBA00023235"/>
    </source>
</evidence>
<dbReference type="KEGG" id="bpro:PMF13cell1_00980"/>
<keyword evidence="4 5" id="KW-0413">Isomerase</keyword>
<dbReference type="UniPathway" id="UPA00087">
    <property type="reaction ID" value="UER00173"/>
</dbReference>
<dbReference type="Pfam" id="PF01676">
    <property type="entry name" value="Metalloenzyme"/>
    <property type="match status" value="1"/>
</dbReference>
<feature type="domain" description="Metalloenzyme" evidence="7">
    <location>
        <begin position="3"/>
        <end position="374"/>
    </location>
</feature>
<evidence type="ECO:0000256" key="1">
    <source>
        <dbReference type="ARBA" id="ARBA00010373"/>
    </source>
</evidence>
<evidence type="ECO:0000256" key="5">
    <source>
        <dbReference type="HAMAP-Rule" id="MF_00740"/>
    </source>
</evidence>
<dbReference type="NCBIfam" id="TIGR01696">
    <property type="entry name" value="deoB"/>
    <property type="match status" value="1"/>
</dbReference>
<dbReference type="InterPro" id="IPR017850">
    <property type="entry name" value="Alkaline_phosphatase_core_sf"/>
</dbReference>
<dbReference type="HAMAP" id="MF_00740">
    <property type="entry name" value="Phosphopentomut"/>
    <property type="match status" value="1"/>
</dbReference>
<feature type="binding site" evidence="5">
    <location>
        <position position="11"/>
    </location>
    <ligand>
        <name>Mn(2+)</name>
        <dbReference type="ChEBI" id="CHEBI:29035"/>
        <label>1</label>
    </ligand>
</feature>
<dbReference type="SUPFAM" id="SSF143856">
    <property type="entry name" value="DeoB insert domain-like"/>
    <property type="match status" value="1"/>
</dbReference>